<sequence length="77" mass="8115">MDMTTESSGTFRADAALSTAVETPRAIRERLSASAAREASDCARAEALQRALLAYSAGAGRDEREVLCVAPSELIKA</sequence>
<dbReference type="EMBL" id="JAUJLE010000004">
    <property type="protein sequence ID" value="KAK1014225.1"/>
    <property type="molecule type" value="Genomic_DNA"/>
</dbReference>
<accession>A0AAN6FQX6</accession>
<dbReference type="Proteomes" id="UP001168146">
    <property type="component" value="Unassembled WGS sequence"/>
</dbReference>
<comment type="caution">
    <text evidence="1">The sequence shown here is derived from an EMBL/GenBank/DDBJ whole genome shotgun (WGS) entry which is preliminary data.</text>
</comment>
<reference evidence="2" key="2">
    <citation type="submission" date="2023-06" db="EMBL/GenBank/DDBJ databases">
        <title>Black Yeasts Isolated from many extreme environments.</title>
        <authorList>
            <person name="Coleine C."/>
            <person name="Stajich J.E."/>
            <person name="Selbmann L."/>
        </authorList>
    </citation>
    <scope>NUCLEOTIDE SEQUENCE</scope>
    <source>
        <strain evidence="2">CCFEE 5200</strain>
    </source>
</reference>
<evidence type="ECO:0000313" key="3">
    <source>
        <dbReference type="Proteomes" id="UP001168146"/>
    </source>
</evidence>
<organism evidence="1 3">
    <name type="scientific">Friedmanniomyces endolithicus</name>
    <dbReference type="NCBI Taxonomy" id="329885"/>
    <lineage>
        <taxon>Eukaryota</taxon>
        <taxon>Fungi</taxon>
        <taxon>Dikarya</taxon>
        <taxon>Ascomycota</taxon>
        <taxon>Pezizomycotina</taxon>
        <taxon>Dothideomycetes</taxon>
        <taxon>Dothideomycetidae</taxon>
        <taxon>Mycosphaerellales</taxon>
        <taxon>Teratosphaeriaceae</taxon>
        <taxon>Friedmanniomyces</taxon>
    </lineage>
</organism>
<proteinExistence type="predicted"/>
<gene>
    <name evidence="1" type="ORF">LTR82_007621</name>
    <name evidence="2" type="ORF">LTR91_001088</name>
</gene>
<dbReference type="EMBL" id="JASUXU010000021">
    <property type="protein sequence ID" value="KAK0321169.1"/>
    <property type="molecule type" value="Genomic_DNA"/>
</dbReference>
<dbReference type="Proteomes" id="UP001175353">
    <property type="component" value="Unassembled WGS sequence"/>
</dbReference>
<protein>
    <submittedName>
        <fullName evidence="1">Uncharacterized protein</fullName>
    </submittedName>
</protein>
<keyword evidence="4" id="KW-1185">Reference proteome</keyword>
<evidence type="ECO:0000313" key="1">
    <source>
        <dbReference type="EMBL" id="KAK0321169.1"/>
    </source>
</evidence>
<evidence type="ECO:0000313" key="2">
    <source>
        <dbReference type="EMBL" id="KAK1014225.1"/>
    </source>
</evidence>
<evidence type="ECO:0000313" key="4">
    <source>
        <dbReference type="Proteomes" id="UP001175353"/>
    </source>
</evidence>
<reference evidence="1" key="1">
    <citation type="submission" date="2021-12" db="EMBL/GenBank/DDBJ databases">
        <title>Black yeast isolated from Biological Soil Crust.</title>
        <authorList>
            <person name="Kurbessoian T."/>
        </authorList>
    </citation>
    <scope>NUCLEOTIDE SEQUENCE</scope>
    <source>
        <strain evidence="1">CCFEE 5208</strain>
    </source>
</reference>
<dbReference type="AlphaFoldDB" id="A0AAN6FQX6"/>
<name>A0AAN6FQX6_9PEZI</name>